<evidence type="ECO:0000259" key="1">
    <source>
        <dbReference type="Pfam" id="PF13521"/>
    </source>
</evidence>
<feature type="domain" description="NadR/Ttd14 AAA" evidence="1">
    <location>
        <begin position="5"/>
        <end position="168"/>
    </location>
</feature>
<proteinExistence type="predicted"/>
<evidence type="ECO:0000313" key="2">
    <source>
        <dbReference type="EMBL" id="MEE2049080.1"/>
    </source>
</evidence>
<dbReference type="InterPro" id="IPR027417">
    <property type="entry name" value="P-loop_NTPase"/>
</dbReference>
<dbReference type="RefSeq" id="WP_330156384.1">
    <property type="nucleotide sequence ID" value="NZ_BAAAJA010000024.1"/>
</dbReference>
<dbReference type="InterPro" id="IPR038727">
    <property type="entry name" value="NadR/Ttd14_AAA_dom"/>
</dbReference>
<protein>
    <submittedName>
        <fullName evidence="2">AAA family ATPase</fullName>
    </submittedName>
</protein>
<dbReference type="Gene3D" id="3.40.50.300">
    <property type="entry name" value="P-loop containing nucleotide triphosphate hydrolases"/>
    <property type="match status" value="1"/>
</dbReference>
<comment type="caution">
    <text evidence="2">The sequence shown here is derived from an EMBL/GenBank/DDBJ whole genome shotgun (WGS) entry which is preliminary data.</text>
</comment>
<accession>A0ABU7KIF6</accession>
<organism evidence="2 3">
    <name type="scientific">Nocardiopsis tropica</name>
    <dbReference type="NCBI Taxonomy" id="109330"/>
    <lineage>
        <taxon>Bacteria</taxon>
        <taxon>Bacillati</taxon>
        <taxon>Actinomycetota</taxon>
        <taxon>Actinomycetes</taxon>
        <taxon>Streptosporangiales</taxon>
        <taxon>Nocardiopsidaceae</taxon>
        <taxon>Nocardiopsis</taxon>
    </lineage>
</organism>
<dbReference type="SUPFAM" id="SSF52540">
    <property type="entry name" value="P-loop containing nucleoside triphosphate hydrolases"/>
    <property type="match status" value="1"/>
</dbReference>
<dbReference type="Proteomes" id="UP001348641">
    <property type="component" value="Unassembled WGS sequence"/>
</dbReference>
<dbReference type="Pfam" id="PF13521">
    <property type="entry name" value="AAA_28"/>
    <property type="match status" value="1"/>
</dbReference>
<sequence length="190" mass="21424">MDHLVVVTGGPGSGKTALIEHLAALGHARTAEAGRAIIRDQREIDGPGLAWRDDDLFAELMLSWEMRSHREASAWEGPVFCDRGVPDLVGYFLLRGLPVPAHVDRAARRFRYHRRVFVAPPWPEIFTDDAERHQSPEEAERTHRAMVEAYPAHGYELVELPRVPVAERARFVLDVLGTEPRVPGARAERR</sequence>
<evidence type="ECO:0000313" key="3">
    <source>
        <dbReference type="Proteomes" id="UP001348641"/>
    </source>
</evidence>
<name>A0ABU7KIF6_9ACTN</name>
<dbReference type="EMBL" id="JAUUCC010000002">
    <property type="protein sequence ID" value="MEE2049080.1"/>
    <property type="molecule type" value="Genomic_DNA"/>
</dbReference>
<reference evidence="2 3" key="1">
    <citation type="submission" date="2023-07" db="EMBL/GenBank/DDBJ databases">
        <authorList>
            <person name="Girao M."/>
            <person name="Carvalho M.F."/>
        </authorList>
    </citation>
    <scope>NUCLEOTIDE SEQUENCE [LARGE SCALE GENOMIC DNA]</scope>
    <source>
        <strain evidence="2 3">66/93</strain>
    </source>
</reference>
<gene>
    <name evidence="2" type="ORF">Q8A49_01045</name>
</gene>